<evidence type="ECO:0000313" key="1">
    <source>
        <dbReference type="EMBL" id="MDR6630418.1"/>
    </source>
</evidence>
<gene>
    <name evidence="1" type="ORF">J2X86_002473</name>
</gene>
<dbReference type="AlphaFoldDB" id="A0AAW8LF53"/>
<comment type="caution">
    <text evidence="1">The sequence shown here is derived from an EMBL/GenBank/DDBJ whole genome shotgun (WGS) entry which is preliminary data.</text>
</comment>
<name>A0AAW8LF53_ACILW</name>
<protein>
    <submittedName>
        <fullName evidence="1">Uncharacterized protein</fullName>
    </submittedName>
</protein>
<reference evidence="1" key="1">
    <citation type="submission" date="2023-07" db="EMBL/GenBank/DDBJ databases">
        <title>Sorghum-associated microbial communities from plants grown in Nebraska, USA.</title>
        <authorList>
            <person name="Schachtman D."/>
        </authorList>
    </citation>
    <scope>NUCLEOTIDE SEQUENCE</scope>
    <source>
        <strain evidence="1">BE44</strain>
    </source>
</reference>
<dbReference type="RefSeq" id="WP_310077922.1">
    <property type="nucleotide sequence ID" value="NZ_JAVDSC010000012.1"/>
</dbReference>
<sequence length="188" mass="21032">MTNEQIKQLALAHGFKLKTQPDGAEDLNPYVYDFARALLQAHTMPGTDQYFSHDFNGNGFKYHDTLDEAKAAAEDSLDWYRDRVADGSHIENYGEFNELCYGIVAGKGAHAVDEVVTEQHHAEGEYLRYEAGTEIISLYLDENALSMPVYDPLKLLADPAYIAYLDARAQADEKIKQGASLTSHKIDL</sequence>
<dbReference type="EMBL" id="JAVDSC010000012">
    <property type="protein sequence ID" value="MDR6630418.1"/>
    <property type="molecule type" value="Genomic_DNA"/>
</dbReference>
<organism evidence="1 2">
    <name type="scientific">Acinetobacter lwoffii</name>
    <dbReference type="NCBI Taxonomy" id="28090"/>
    <lineage>
        <taxon>Bacteria</taxon>
        <taxon>Pseudomonadati</taxon>
        <taxon>Pseudomonadota</taxon>
        <taxon>Gammaproteobacteria</taxon>
        <taxon>Moraxellales</taxon>
        <taxon>Moraxellaceae</taxon>
        <taxon>Acinetobacter</taxon>
    </lineage>
</organism>
<proteinExistence type="predicted"/>
<accession>A0AAW8LF53</accession>
<evidence type="ECO:0000313" key="2">
    <source>
        <dbReference type="Proteomes" id="UP001262767"/>
    </source>
</evidence>
<dbReference type="Proteomes" id="UP001262767">
    <property type="component" value="Unassembled WGS sequence"/>
</dbReference>